<keyword evidence="1" id="KW-1133">Transmembrane helix</keyword>
<dbReference type="Proteomes" id="UP001279734">
    <property type="component" value="Unassembled WGS sequence"/>
</dbReference>
<evidence type="ECO:0000256" key="1">
    <source>
        <dbReference type="SAM" id="Phobius"/>
    </source>
</evidence>
<protein>
    <submittedName>
        <fullName evidence="2">Uncharacterized protein</fullName>
    </submittedName>
</protein>
<dbReference type="EMBL" id="BSYO01000007">
    <property type="protein sequence ID" value="GMH07315.1"/>
    <property type="molecule type" value="Genomic_DNA"/>
</dbReference>
<gene>
    <name evidence="2" type="ORF">Nepgr_009155</name>
</gene>
<proteinExistence type="predicted"/>
<organism evidence="2 3">
    <name type="scientific">Nepenthes gracilis</name>
    <name type="common">Slender pitcher plant</name>
    <dbReference type="NCBI Taxonomy" id="150966"/>
    <lineage>
        <taxon>Eukaryota</taxon>
        <taxon>Viridiplantae</taxon>
        <taxon>Streptophyta</taxon>
        <taxon>Embryophyta</taxon>
        <taxon>Tracheophyta</taxon>
        <taxon>Spermatophyta</taxon>
        <taxon>Magnoliopsida</taxon>
        <taxon>eudicotyledons</taxon>
        <taxon>Gunneridae</taxon>
        <taxon>Pentapetalae</taxon>
        <taxon>Caryophyllales</taxon>
        <taxon>Nepenthaceae</taxon>
        <taxon>Nepenthes</taxon>
    </lineage>
</organism>
<evidence type="ECO:0000313" key="2">
    <source>
        <dbReference type="EMBL" id="GMH07315.1"/>
    </source>
</evidence>
<keyword evidence="1" id="KW-0812">Transmembrane</keyword>
<feature type="transmembrane region" description="Helical" evidence="1">
    <location>
        <begin position="6"/>
        <end position="28"/>
    </location>
</feature>
<evidence type="ECO:0000313" key="3">
    <source>
        <dbReference type="Proteomes" id="UP001279734"/>
    </source>
</evidence>
<sequence length="160" mass="18492">MPLLHFKGIWTFIFFLRGLIECGLVLFCKFEKGLRGKFDDRGSHSKRHGSMGPIHKRGTEWNSVQWLQQAVTAAAKMWVLITLMSNICDKKYSFPPYGSFLKGRKRRCFPRWRIMFALGFLCGVILGWRSFLHLCGSQLCWISCFLSVGRTPNRPVSVQN</sequence>
<comment type="caution">
    <text evidence="2">The sequence shown here is derived from an EMBL/GenBank/DDBJ whole genome shotgun (WGS) entry which is preliminary data.</text>
</comment>
<dbReference type="AlphaFoldDB" id="A0AAD3SAB2"/>
<accession>A0AAD3SAB2</accession>
<keyword evidence="1" id="KW-0472">Membrane</keyword>
<feature type="transmembrane region" description="Helical" evidence="1">
    <location>
        <begin position="112"/>
        <end position="131"/>
    </location>
</feature>
<reference evidence="2" key="1">
    <citation type="submission" date="2023-05" db="EMBL/GenBank/DDBJ databases">
        <title>Nepenthes gracilis genome sequencing.</title>
        <authorList>
            <person name="Fukushima K."/>
        </authorList>
    </citation>
    <scope>NUCLEOTIDE SEQUENCE</scope>
    <source>
        <strain evidence="2">SING2019-196</strain>
    </source>
</reference>
<keyword evidence="3" id="KW-1185">Reference proteome</keyword>
<name>A0AAD3SAB2_NEPGR</name>